<dbReference type="Proteomes" id="UP000009881">
    <property type="component" value="Unassembled WGS sequence"/>
</dbReference>
<evidence type="ECO:0000313" key="2">
    <source>
        <dbReference type="EMBL" id="EKV31536.1"/>
    </source>
</evidence>
<organism evidence="2 3">
    <name type="scientific">Caenispirillum salinarum AK4</name>
    <dbReference type="NCBI Taxonomy" id="1238182"/>
    <lineage>
        <taxon>Bacteria</taxon>
        <taxon>Pseudomonadati</taxon>
        <taxon>Pseudomonadota</taxon>
        <taxon>Alphaproteobacteria</taxon>
        <taxon>Rhodospirillales</taxon>
        <taxon>Novispirillaceae</taxon>
        <taxon>Caenispirillum</taxon>
    </lineage>
</organism>
<proteinExistence type="predicted"/>
<accession>K9HTC8</accession>
<dbReference type="AlphaFoldDB" id="K9HTC8"/>
<keyword evidence="3" id="KW-1185">Reference proteome</keyword>
<name>K9HTC8_9PROT</name>
<dbReference type="EMBL" id="ANHY01000006">
    <property type="protein sequence ID" value="EKV31536.1"/>
    <property type="molecule type" value="Genomic_DNA"/>
</dbReference>
<gene>
    <name evidence="2" type="ORF">C882_3909</name>
</gene>
<sequence>MGKSAETCHVMFMVPRGNRRRKGHSRYGSGRHAGQAWRPEQEVRR</sequence>
<evidence type="ECO:0000256" key="1">
    <source>
        <dbReference type="SAM" id="MobiDB-lite"/>
    </source>
</evidence>
<protein>
    <submittedName>
        <fullName evidence="2">Uncharacterized protein</fullName>
    </submittedName>
</protein>
<reference evidence="2 3" key="1">
    <citation type="journal article" date="2013" name="Genome Announc.">
        <title>Draft Genome Sequence of an Alphaproteobacterium, Caenispirillum salinarum AK4(T), Isolated from a Solar Saltern.</title>
        <authorList>
            <person name="Khatri I."/>
            <person name="Singh A."/>
            <person name="Korpole S."/>
            <person name="Pinnaka A.K."/>
            <person name="Subramanian S."/>
        </authorList>
    </citation>
    <scope>NUCLEOTIDE SEQUENCE [LARGE SCALE GENOMIC DNA]</scope>
    <source>
        <strain evidence="2 3">AK4</strain>
    </source>
</reference>
<feature type="region of interest" description="Disordered" evidence="1">
    <location>
        <begin position="15"/>
        <end position="45"/>
    </location>
</feature>
<comment type="caution">
    <text evidence="2">The sequence shown here is derived from an EMBL/GenBank/DDBJ whole genome shotgun (WGS) entry which is preliminary data.</text>
</comment>
<evidence type="ECO:0000313" key="3">
    <source>
        <dbReference type="Proteomes" id="UP000009881"/>
    </source>
</evidence>